<name>A0A2G5T2X1_9PELO</name>
<keyword evidence="1" id="KW-0732">Signal</keyword>
<dbReference type="InterPro" id="IPR008588">
    <property type="entry name" value="DUF870_CAE_spp"/>
</dbReference>
<dbReference type="Gene3D" id="2.60.40.3330">
    <property type="match status" value="1"/>
</dbReference>
<organism evidence="2 3">
    <name type="scientific">Caenorhabditis nigoni</name>
    <dbReference type="NCBI Taxonomy" id="1611254"/>
    <lineage>
        <taxon>Eukaryota</taxon>
        <taxon>Metazoa</taxon>
        <taxon>Ecdysozoa</taxon>
        <taxon>Nematoda</taxon>
        <taxon>Chromadorea</taxon>
        <taxon>Rhabditida</taxon>
        <taxon>Rhabditina</taxon>
        <taxon>Rhabditomorpha</taxon>
        <taxon>Rhabditoidea</taxon>
        <taxon>Rhabditidae</taxon>
        <taxon>Peloderinae</taxon>
        <taxon>Caenorhabditis</taxon>
    </lineage>
</organism>
<reference evidence="3" key="1">
    <citation type="submission" date="2017-10" db="EMBL/GenBank/DDBJ databases">
        <title>Rapid genome shrinkage in a self-fertile nematode reveals novel sperm competition proteins.</title>
        <authorList>
            <person name="Yin D."/>
            <person name="Schwarz E.M."/>
            <person name="Thomas C.G."/>
            <person name="Felde R.L."/>
            <person name="Korf I.F."/>
            <person name="Cutter A.D."/>
            <person name="Schartner C.M."/>
            <person name="Ralston E.J."/>
            <person name="Meyer B.J."/>
            <person name="Haag E.S."/>
        </authorList>
    </citation>
    <scope>NUCLEOTIDE SEQUENCE [LARGE SCALE GENOMIC DNA]</scope>
    <source>
        <strain evidence="3">JU1422</strain>
    </source>
</reference>
<accession>A0A2G5T2X1</accession>
<evidence type="ECO:0000256" key="1">
    <source>
        <dbReference type="SAM" id="SignalP"/>
    </source>
</evidence>
<feature type="chain" id="PRO_5013633548" evidence="1">
    <location>
        <begin position="19"/>
        <end position="139"/>
    </location>
</feature>
<dbReference type="EMBL" id="PDUG01000006">
    <property type="protein sequence ID" value="PIC21734.1"/>
    <property type="molecule type" value="Genomic_DNA"/>
</dbReference>
<feature type="signal peptide" evidence="1">
    <location>
        <begin position="1"/>
        <end position="18"/>
    </location>
</feature>
<gene>
    <name evidence="2" type="primary">Cnig_chr_X.g26464</name>
    <name evidence="2" type="ORF">B9Z55_026464</name>
</gene>
<dbReference type="Proteomes" id="UP000230233">
    <property type="component" value="Chromosome X"/>
</dbReference>
<comment type="caution">
    <text evidence="2">The sequence shown here is derived from an EMBL/GenBank/DDBJ whole genome shotgun (WGS) entry which is preliminary data.</text>
</comment>
<sequence length="139" mass="16063">MMLGSLLPIIFLIGGIGAKTNFKVNGTFTCDYDAWCFFVTLWEEDTSESWNDVIDRMGTKCVFGRHSYNYQLDGTEYEDGPFGDEFYEIFLTVRHNCTSYGKRELRRETTFESVKTPVVYITWNKQLTGDIGVLVDEFV</sequence>
<dbReference type="InterPro" id="IPR038479">
    <property type="entry name" value="Transthyretin-like_sf"/>
</dbReference>
<dbReference type="Pfam" id="PF05912">
    <property type="entry name" value="DUF870"/>
    <property type="match status" value="1"/>
</dbReference>
<dbReference type="PANTHER" id="PTHR21479:SF22">
    <property type="entry name" value="PROTEIN CBG07241"/>
    <property type="match status" value="1"/>
</dbReference>
<dbReference type="PANTHER" id="PTHR21479">
    <property type="match status" value="1"/>
</dbReference>
<protein>
    <submittedName>
        <fullName evidence="2">Uncharacterized protein</fullName>
    </submittedName>
</protein>
<evidence type="ECO:0000313" key="3">
    <source>
        <dbReference type="Proteomes" id="UP000230233"/>
    </source>
</evidence>
<keyword evidence="3" id="KW-1185">Reference proteome</keyword>
<dbReference type="AlphaFoldDB" id="A0A2G5T2X1"/>
<dbReference type="OrthoDB" id="5789176at2759"/>
<evidence type="ECO:0000313" key="2">
    <source>
        <dbReference type="EMBL" id="PIC21734.1"/>
    </source>
</evidence>
<proteinExistence type="predicted"/>